<evidence type="ECO:0000313" key="9">
    <source>
        <dbReference type="RefSeq" id="XP_011038420.1"/>
    </source>
</evidence>
<protein>
    <submittedName>
        <fullName evidence="9">Uncharacterized protein LOC105135295 isoform X1</fullName>
    </submittedName>
</protein>
<dbReference type="GeneID" id="105135295"/>
<keyword evidence="4" id="KW-0636">Prenylation</keyword>
<dbReference type="Proteomes" id="UP000694918">
    <property type="component" value="Unplaced"/>
</dbReference>
<comment type="similarity">
    <text evidence="5">Belongs to the HIPP family.</text>
</comment>
<evidence type="ECO:0000256" key="6">
    <source>
        <dbReference type="SAM" id="MobiDB-lite"/>
    </source>
</evidence>
<evidence type="ECO:0000313" key="8">
    <source>
        <dbReference type="Proteomes" id="UP000694918"/>
    </source>
</evidence>
<evidence type="ECO:0000256" key="2">
    <source>
        <dbReference type="ARBA" id="ARBA00022723"/>
    </source>
</evidence>
<dbReference type="InterPro" id="IPR036163">
    <property type="entry name" value="HMA_dom_sf"/>
</dbReference>
<dbReference type="PROSITE" id="PS50846">
    <property type="entry name" value="HMA_2"/>
    <property type="match status" value="1"/>
</dbReference>
<dbReference type="PANTHER" id="PTHR45811">
    <property type="entry name" value="COPPER TRANSPORT PROTEIN FAMILY-RELATED"/>
    <property type="match status" value="1"/>
</dbReference>
<organism evidence="8 9">
    <name type="scientific">Populus euphratica</name>
    <name type="common">Euphrates poplar</name>
    <dbReference type="NCBI Taxonomy" id="75702"/>
    <lineage>
        <taxon>Eukaryota</taxon>
        <taxon>Viridiplantae</taxon>
        <taxon>Streptophyta</taxon>
        <taxon>Embryophyta</taxon>
        <taxon>Tracheophyta</taxon>
        <taxon>Spermatophyta</taxon>
        <taxon>Magnoliopsida</taxon>
        <taxon>eudicotyledons</taxon>
        <taxon>Gunneridae</taxon>
        <taxon>Pentapetalae</taxon>
        <taxon>rosids</taxon>
        <taxon>fabids</taxon>
        <taxon>Malpighiales</taxon>
        <taxon>Salicaceae</taxon>
        <taxon>Saliceae</taxon>
        <taxon>Populus</taxon>
    </lineage>
</organism>
<evidence type="ECO:0000256" key="4">
    <source>
        <dbReference type="ARBA" id="ARBA00023289"/>
    </source>
</evidence>
<dbReference type="InterPro" id="IPR051863">
    <property type="entry name" value="HIPP"/>
</dbReference>
<keyword evidence="3" id="KW-0449">Lipoprotein</keyword>
<dbReference type="PANTHER" id="PTHR45811:SF38">
    <property type="entry name" value="HEAVY METAL-ASSOCIATED DOMAIN PROTEIN"/>
    <property type="match status" value="1"/>
</dbReference>
<keyword evidence="1" id="KW-0488">Methylation</keyword>
<dbReference type="GO" id="GO:0046872">
    <property type="term" value="F:metal ion binding"/>
    <property type="evidence" value="ECO:0007669"/>
    <property type="project" value="UniProtKB-KW"/>
</dbReference>
<dbReference type="Gene3D" id="3.30.70.100">
    <property type="match status" value="1"/>
</dbReference>
<keyword evidence="2" id="KW-0479">Metal-binding</keyword>
<name>A0AAJ6V0N7_POPEU</name>
<evidence type="ECO:0000256" key="3">
    <source>
        <dbReference type="ARBA" id="ARBA00023288"/>
    </source>
</evidence>
<proteinExistence type="inferred from homology"/>
<evidence type="ECO:0000256" key="5">
    <source>
        <dbReference type="ARBA" id="ARBA00024045"/>
    </source>
</evidence>
<feature type="domain" description="HMA" evidence="7">
    <location>
        <begin position="8"/>
        <end position="76"/>
    </location>
</feature>
<gene>
    <name evidence="9" type="primary">LOC105135295</name>
</gene>
<dbReference type="RefSeq" id="XP_011038420.1">
    <property type="nucleotide sequence ID" value="XM_011040118.1"/>
</dbReference>
<evidence type="ECO:0000259" key="7">
    <source>
        <dbReference type="PROSITE" id="PS50846"/>
    </source>
</evidence>
<dbReference type="KEGG" id="peu:105135295"/>
<reference evidence="9" key="1">
    <citation type="submission" date="2025-08" db="UniProtKB">
        <authorList>
            <consortium name="RefSeq"/>
        </authorList>
    </citation>
    <scope>IDENTIFICATION</scope>
</reference>
<feature type="compositionally biased region" description="Basic and acidic residues" evidence="6">
    <location>
        <begin position="79"/>
        <end position="112"/>
    </location>
</feature>
<sequence>MIFFFLLGQKLVLKVDVHDQKTMTKIIKTTSNLAGVDSISVDRKENKMTVIADGIDPVVVVCRLRKFCHAEIITVGPAKEPEKKIEPKKEEQKQQEEGQMSKDEDQVKKDENAFAELNMSNQAIIDPYLALTVPEEDRNACVLM</sequence>
<dbReference type="AlphaFoldDB" id="A0AAJ6V0N7"/>
<dbReference type="InterPro" id="IPR006121">
    <property type="entry name" value="HMA_dom"/>
</dbReference>
<feature type="region of interest" description="Disordered" evidence="6">
    <location>
        <begin position="78"/>
        <end position="112"/>
    </location>
</feature>
<evidence type="ECO:0000256" key="1">
    <source>
        <dbReference type="ARBA" id="ARBA00022481"/>
    </source>
</evidence>
<accession>A0AAJ6V0N7</accession>
<keyword evidence="8" id="KW-1185">Reference proteome</keyword>
<dbReference type="SUPFAM" id="SSF55008">
    <property type="entry name" value="HMA, heavy metal-associated domain"/>
    <property type="match status" value="1"/>
</dbReference>